<organism evidence="2 3">
    <name type="scientific">Marmota monax</name>
    <name type="common">Woodchuck</name>
    <dbReference type="NCBI Taxonomy" id="9995"/>
    <lineage>
        <taxon>Eukaryota</taxon>
        <taxon>Metazoa</taxon>
        <taxon>Chordata</taxon>
        <taxon>Craniata</taxon>
        <taxon>Vertebrata</taxon>
        <taxon>Euteleostomi</taxon>
        <taxon>Mammalia</taxon>
        <taxon>Eutheria</taxon>
        <taxon>Euarchontoglires</taxon>
        <taxon>Glires</taxon>
        <taxon>Rodentia</taxon>
        <taxon>Sciuromorpha</taxon>
        <taxon>Sciuridae</taxon>
        <taxon>Xerinae</taxon>
        <taxon>Marmotini</taxon>
        <taxon>Marmota</taxon>
    </lineage>
</organism>
<name>A0A5E4BI34_MARMO</name>
<dbReference type="PANTHER" id="PTHR34755">
    <property type="entry name" value="SERINE/ARGININE REPETITIVE MATRIX PROTEIN 3-RELATED"/>
    <property type="match status" value="1"/>
</dbReference>
<dbReference type="GO" id="GO:0005634">
    <property type="term" value="C:nucleus"/>
    <property type="evidence" value="ECO:0007669"/>
    <property type="project" value="TreeGrafter"/>
</dbReference>
<evidence type="ECO:0000313" key="2">
    <source>
        <dbReference type="EMBL" id="VTJ69383.1"/>
    </source>
</evidence>
<comment type="caution">
    <text evidence="2">The sequence shown here is derived from an EMBL/GenBank/DDBJ whole genome shotgun (WGS) entry which is preliminary data.</text>
</comment>
<dbReference type="GO" id="GO:0003729">
    <property type="term" value="F:mRNA binding"/>
    <property type="evidence" value="ECO:0007669"/>
    <property type="project" value="TreeGrafter"/>
</dbReference>
<feature type="compositionally biased region" description="Polar residues" evidence="1">
    <location>
        <begin position="309"/>
        <end position="321"/>
    </location>
</feature>
<dbReference type="AlphaFoldDB" id="A0A5E4BI34"/>
<dbReference type="GO" id="GO:0006397">
    <property type="term" value="P:mRNA processing"/>
    <property type="evidence" value="ECO:0007669"/>
    <property type="project" value="TreeGrafter"/>
</dbReference>
<accession>A0A5E4BI34</accession>
<evidence type="ECO:0000313" key="3">
    <source>
        <dbReference type="Proteomes" id="UP000335636"/>
    </source>
</evidence>
<dbReference type="InterPro" id="IPR052109">
    <property type="entry name" value="SRRM_Domain-Containing"/>
</dbReference>
<sequence>MASVQQGEKQLFEKFWRGTFKAVATPRPESIIVASITARKPLPRTEPQSSPIGPAQDGPSEKLGQRLATEALGTNSWERDKACRELGPARAQRTEPQSSPIGPAQDGPSEKLGQRLATEALGTNSWERDKACRELGPARAQSASLDRDFTPPPSSRGKKKKKKSARKKRRRSPSYSPSPVKKKKKKSSKKHKRRRYRPSSFINRGLPGPSPRREDTGKTRGLRLLILLPASLNQALGHFLARLPPPPLFLGQPHSVPGPATPQRSGLQDSLYVGSCTGHCHEWTHSTPPFTPVTSRSQGRHRGGRQEVPSRTPSPSQAPTWQILSLSPPTTRGPLLTYQSRAPHPRHLLSMEVHELVSPGTGWVDKWAPTSPALRP</sequence>
<dbReference type="GO" id="GO:0042551">
    <property type="term" value="P:neuron maturation"/>
    <property type="evidence" value="ECO:0007669"/>
    <property type="project" value="TreeGrafter"/>
</dbReference>
<gene>
    <name evidence="2" type="ORF">MONAX_5E045523</name>
</gene>
<evidence type="ECO:0008006" key="4">
    <source>
        <dbReference type="Google" id="ProtNLM"/>
    </source>
</evidence>
<feature type="region of interest" description="Disordered" evidence="1">
    <location>
        <begin position="37"/>
        <end position="217"/>
    </location>
</feature>
<dbReference type="EMBL" id="CABDUW010000459">
    <property type="protein sequence ID" value="VTJ69383.1"/>
    <property type="molecule type" value="Genomic_DNA"/>
</dbReference>
<dbReference type="GO" id="GO:0043484">
    <property type="term" value="P:regulation of RNA splicing"/>
    <property type="evidence" value="ECO:0007669"/>
    <property type="project" value="TreeGrafter"/>
</dbReference>
<feature type="region of interest" description="Disordered" evidence="1">
    <location>
        <begin position="286"/>
        <end position="321"/>
    </location>
</feature>
<protein>
    <recommendedName>
        <fullName evidence="4">Serine/arginine repetitive matrix protein C-terminal domain-containing protein</fullName>
    </recommendedName>
</protein>
<dbReference type="Proteomes" id="UP000335636">
    <property type="component" value="Unassembled WGS sequence"/>
</dbReference>
<reference evidence="2" key="1">
    <citation type="submission" date="2019-04" db="EMBL/GenBank/DDBJ databases">
        <authorList>
            <person name="Alioto T."/>
            <person name="Alioto T."/>
        </authorList>
    </citation>
    <scope>NUCLEOTIDE SEQUENCE [LARGE SCALE GENOMIC DNA]</scope>
</reference>
<keyword evidence="3" id="KW-1185">Reference proteome</keyword>
<feature type="compositionally biased region" description="Basic residues" evidence="1">
    <location>
        <begin position="180"/>
        <end position="197"/>
    </location>
</feature>
<dbReference type="PANTHER" id="PTHR34755:SF1">
    <property type="entry name" value="SERINE_ARGININE REPETITIVE MATRIX PROTEIN 4"/>
    <property type="match status" value="1"/>
</dbReference>
<proteinExistence type="predicted"/>
<evidence type="ECO:0000256" key="1">
    <source>
        <dbReference type="SAM" id="MobiDB-lite"/>
    </source>
</evidence>
<feature type="compositionally biased region" description="Basic residues" evidence="1">
    <location>
        <begin position="156"/>
        <end position="172"/>
    </location>
</feature>